<dbReference type="PANTHER" id="PTHR24198:SF165">
    <property type="entry name" value="ANKYRIN REPEAT-CONTAINING PROTEIN-RELATED"/>
    <property type="match status" value="1"/>
</dbReference>
<keyword evidence="4" id="KW-0812">Transmembrane</keyword>
<evidence type="ECO:0000313" key="5">
    <source>
        <dbReference type="EMBL" id="OAF67856.1"/>
    </source>
</evidence>
<sequence>MTELDGDFKQLLKRFEEKSTKKEKFNIYLWNFGDYEKVKKSVKKEKFNILEEPSLFAKHDERMTKVGKIDMSKIRLKSFKISSYGQKLDKLGLDPFTTSDETFSDTSQFGKAIMSRAHKVKYQGPRESDGSDILHDKYQFLNKKIYDRPSILPNDKENFEIYCKDDIHLNNLIQLLNKEIYENGEFINEKFDEDGRNLLNISLDSCIENKKNLKTVRYLLSKSPITVFKNVFNITVSGITSEKTLLHQLVIMGNSELVNSYFKRCAMDNKMGKINDKFVVYVAPGQREREMNAMHLAALFGHTEIAKILVNNGFNVDALNVKQDTPLLWAVRFNNIETVKYIISHDIIIDAANDKGSTALHWAVRYGYIDCVKLLISKGAKVNKKRKTGIASTLSMSASMNYPEILDVLLAAGGDVNTQIAGNLTPLHMASTYGNQECISILLKYKVDVNAIDARGNNALNLALENNELQCAILLLKNGININRVNKKGDSIWDTALHSNTLDILELLHKWWRYNIKIGEVNFSQISPLMLAAKYNYPEKAQYVLNWDIIEYVGKMDKFGNTWLHIATEKGYINFLEKFSIHIKNIKPNFERNTLLHVACEHGHSEIVKILIKNDNKNNKEQNVLFEMPMHVIARSKVDPLSKYTCMELVLNSIVKTDSWNTVHGVNGHGDTVLNVTIQEGAFNLLDLFTEIDYKIKNHKGNASIHLATLSDMATFQKYIDIFVVTKSDKINVNLTNSEGNSPLHLIVKYGFTEKLDYLYEKCSSLIDIGTTNKYGKNVFHILIDSYVKSKENEMTEYGNVEKIRLKYLIKNKTKNSETVNETSPDVYLVIFYKLIDYCIKWFRYYDSNPHIEELNLSIARNIFMYKTRNDGEIFKHERRQTISSKLWGFPKNTVDVVVRCEVVKFLFENIYEDNGYNVFQYAIYQGCLTIMEAIMGLDTIYCIKPTSKMQSSRIDENCDQFQVIYRSTYIKKTADILYNPKMFKAIQRARDKCIIYDISNMASSTATGNSVLFDHPNSCKTYLNMIVETKDIPLCYKMLHVAPLPIIIHSYWIRYKYAYFALMLIHIMYMLILSILGKSAYNTVRINKPIVKENYFSPLYLITLSIWPILLFCFQFYLDFIHNVNGKSVLYPKHKPIFQWKQSFYKIFTRYQLFVTLIFLVLYISWQVTIILKFYMSIYLLPLLLILGWLYTIFFTQGLEKVYALSLTLRNIFIHDILRFFVIYIIIICAFTFGIHSLFLSSRKYSDTYSDQLETTLLVFNMMIGMEYIFEDVSANQMYPNNGNLLIAMMNDSYSKVCKIENQSWYVDSSRMALSLSKNFRSRDLYSSISIISDKNPIKQNKINGRCYMVVEKEQIEQDAQNTQKMDEESILELQKNIININNNLQTFVRVHDINLELNKKIIK</sequence>
<keyword evidence="6" id="KW-1185">Reference proteome</keyword>
<protein>
    <submittedName>
        <fullName evidence="5">Putative ankyrin repeat protein</fullName>
    </submittedName>
</protein>
<feature type="repeat" description="ANK" evidence="3">
    <location>
        <begin position="591"/>
        <end position="623"/>
    </location>
</feature>
<accession>A0A177B0V9</accession>
<evidence type="ECO:0000256" key="3">
    <source>
        <dbReference type="PROSITE-ProRule" id="PRU00023"/>
    </source>
</evidence>
<dbReference type="Proteomes" id="UP000078046">
    <property type="component" value="Unassembled WGS sequence"/>
</dbReference>
<feature type="repeat" description="ANK" evidence="3">
    <location>
        <begin position="355"/>
        <end position="387"/>
    </location>
</feature>
<feature type="transmembrane region" description="Helical" evidence="4">
    <location>
        <begin position="1218"/>
        <end position="1241"/>
    </location>
</feature>
<feature type="transmembrane region" description="Helical" evidence="4">
    <location>
        <begin position="1179"/>
        <end position="1198"/>
    </location>
</feature>
<feature type="repeat" description="ANK" evidence="3">
    <location>
        <begin position="289"/>
        <end position="321"/>
    </location>
</feature>
<keyword evidence="1" id="KW-0677">Repeat</keyword>
<keyword evidence="2 3" id="KW-0040">ANK repeat</keyword>
<dbReference type="Pfam" id="PF12796">
    <property type="entry name" value="Ank_2"/>
    <property type="match status" value="3"/>
</dbReference>
<feature type="repeat" description="ANK" evidence="3">
    <location>
        <begin position="422"/>
        <end position="454"/>
    </location>
</feature>
<comment type="caution">
    <text evidence="5">The sequence shown here is derived from an EMBL/GenBank/DDBJ whole genome shotgun (WGS) entry which is preliminary data.</text>
</comment>
<evidence type="ECO:0000256" key="2">
    <source>
        <dbReference type="ARBA" id="ARBA00023043"/>
    </source>
</evidence>
<proteinExistence type="predicted"/>
<dbReference type="InterPro" id="IPR002110">
    <property type="entry name" value="Ankyrin_rpt"/>
</dbReference>
<reference evidence="5 6" key="1">
    <citation type="submission" date="2016-04" db="EMBL/GenBank/DDBJ databases">
        <title>The genome of Intoshia linei affirms orthonectids as highly simplified spiralians.</title>
        <authorList>
            <person name="Mikhailov K.V."/>
            <person name="Slusarev G.S."/>
            <person name="Nikitin M.A."/>
            <person name="Logacheva M.D."/>
            <person name="Penin A."/>
            <person name="Aleoshin V."/>
            <person name="Panchin Y.V."/>
        </authorList>
    </citation>
    <scope>NUCLEOTIDE SEQUENCE [LARGE SCALE GENOMIC DNA]</scope>
    <source>
        <strain evidence="5">Intl2013</strain>
        <tissue evidence="5">Whole animal</tissue>
    </source>
</reference>
<evidence type="ECO:0000313" key="6">
    <source>
        <dbReference type="Proteomes" id="UP000078046"/>
    </source>
</evidence>
<gene>
    <name evidence="5" type="ORF">A3Q56_04405</name>
</gene>
<evidence type="ECO:0000256" key="4">
    <source>
        <dbReference type="SAM" id="Phobius"/>
    </source>
</evidence>
<feature type="transmembrane region" description="Helical" evidence="4">
    <location>
        <begin position="1149"/>
        <end position="1167"/>
    </location>
</feature>
<dbReference type="PROSITE" id="PS50088">
    <property type="entry name" value="ANK_REPEAT"/>
    <property type="match status" value="5"/>
</dbReference>
<dbReference type="InterPro" id="IPR036770">
    <property type="entry name" value="Ankyrin_rpt-contain_sf"/>
</dbReference>
<dbReference type="SMART" id="SM00248">
    <property type="entry name" value="ANK"/>
    <property type="match status" value="13"/>
</dbReference>
<organism evidence="5 6">
    <name type="scientific">Intoshia linei</name>
    <dbReference type="NCBI Taxonomy" id="1819745"/>
    <lineage>
        <taxon>Eukaryota</taxon>
        <taxon>Metazoa</taxon>
        <taxon>Spiralia</taxon>
        <taxon>Lophotrochozoa</taxon>
        <taxon>Mesozoa</taxon>
        <taxon>Orthonectida</taxon>
        <taxon>Rhopaluridae</taxon>
        <taxon>Intoshia</taxon>
    </lineage>
</organism>
<dbReference type="OrthoDB" id="533508at2759"/>
<feature type="transmembrane region" description="Helical" evidence="4">
    <location>
        <begin position="1099"/>
        <end position="1119"/>
    </location>
</feature>
<name>A0A177B0V9_9BILA</name>
<evidence type="ECO:0000256" key="1">
    <source>
        <dbReference type="ARBA" id="ARBA00022737"/>
    </source>
</evidence>
<feature type="transmembrane region" description="Helical" evidence="4">
    <location>
        <begin position="1059"/>
        <end position="1078"/>
    </location>
</feature>
<feature type="repeat" description="ANK" evidence="3">
    <location>
        <begin position="455"/>
        <end position="487"/>
    </location>
</feature>
<dbReference type="EMBL" id="LWCA01000559">
    <property type="protein sequence ID" value="OAF67856.1"/>
    <property type="molecule type" value="Genomic_DNA"/>
</dbReference>
<dbReference type="Gene3D" id="1.25.40.20">
    <property type="entry name" value="Ankyrin repeat-containing domain"/>
    <property type="match status" value="3"/>
</dbReference>
<dbReference type="SUPFAM" id="SSF48403">
    <property type="entry name" value="Ankyrin repeat"/>
    <property type="match status" value="2"/>
</dbReference>
<keyword evidence="4" id="KW-0472">Membrane</keyword>
<dbReference type="PROSITE" id="PS50297">
    <property type="entry name" value="ANK_REP_REGION"/>
    <property type="match status" value="5"/>
</dbReference>
<dbReference type="PANTHER" id="PTHR24198">
    <property type="entry name" value="ANKYRIN REPEAT AND PROTEIN KINASE DOMAIN-CONTAINING PROTEIN"/>
    <property type="match status" value="1"/>
</dbReference>
<keyword evidence="4" id="KW-1133">Transmembrane helix</keyword>